<dbReference type="InterPro" id="IPR014729">
    <property type="entry name" value="Rossmann-like_a/b/a_fold"/>
</dbReference>
<sequence length="283" mass="30099">MTMADSDAPLADLPRSSDGLATTDDALARLRERLPRFLEERVADAGADRLVVSLDGGVETALAATFAVEAVGQDRVTGLVMPAFLSHEAVSRNAEAIATALGIEHRRMQLQPVLAAFQETVGGSDGPADDLVATNNALSRLRMACAYYVANTTNALVVGTVNRTQSLLGSVTKHGETGADCLLFGDLYRTEVEALARAVGIPEELTVETSGSPLHPGESPATELDVDPETVDRILRCRIDEGVDAAVVAERAGVDVKLIERLETWSERTSHKRCRPVRPSTGA</sequence>
<evidence type="ECO:0000256" key="6">
    <source>
        <dbReference type="RuleBase" id="RU003811"/>
    </source>
</evidence>
<keyword evidence="2 6" id="KW-0436">Ligase</keyword>
<evidence type="ECO:0000313" key="9">
    <source>
        <dbReference type="EMBL" id="PCR90599.1"/>
    </source>
</evidence>
<comment type="similarity">
    <text evidence="6">Belongs to the NAD synthetase family.</text>
</comment>
<dbReference type="PANTHER" id="PTHR23090:SF9">
    <property type="entry name" value="GLUTAMINE-DEPENDENT NAD(+) SYNTHETASE"/>
    <property type="match status" value="1"/>
</dbReference>
<evidence type="ECO:0000256" key="1">
    <source>
        <dbReference type="ARBA" id="ARBA00004790"/>
    </source>
</evidence>
<dbReference type="RefSeq" id="WP_097379548.1">
    <property type="nucleotide sequence ID" value="NZ_NXNI01000001.1"/>
</dbReference>
<evidence type="ECO:0000259" key="8">
    <source>
        <dbReference type="Pfam" id="PF02540"/>
    </source>
</evidence>
<keyword evidence="5 6" id="KW-0520">NAD</keyword>
<name>A0A2A5QV21_9EURY</name>
<dbReference type="GO" id="GO:0009435">
    <property type="term" value="P:NAD+ biosynthetic process"/>
    <property type="evidence" value="ECO:0007669"/>
    <property type="project" value="UniProtKB-UniPathway"/>
</dbReference>
<evidence type="ECO:0000256" key="3">
    <source>
        <dbReference type="ARBA" id="ARBA00022741"/>
    </source>
</evidence>
<dbReference type="GO" id="GO:0004359">
    <property type="term" value="F:glutaminase activity"/>
    <property type="evidence" value="ECO:0007669"/>
    <property type="project" value="InterPro"/>
</dbReference>
<comment type="caution">
    <text evidence="9">The sequence shown here is derived from an EMBL/GenBank/DDBJ whole genome shotgun (WGS) entry which is preliminary data.</text>
</comment>
<comment type="pathway">
    <text evidence="1">Cofactor biosynthesis; NAD(+) biosynthesis.</text>
</comment>
<dbReference type="NCBIfam" id="TIGR00552">
    <property type="entry name" value="nadE"/>
    <property type="match status" value="1"/>
</dbReference>
<dbReference type="GO" id="GO:0003952">
    <property type="term" value="F:NAD+ synthase (glutamine-hydrolyzing) activity"/>
    <property type="evidence" value="ECO:0007669"/>
    <property type="project" value="InterPro"/>
</dbReference>
<dbReference type="Gene3D" id="3.40.50.620">
    <property type="entry name" value="HUPs"/>
    <property type="match status" value="1"/>
</dbReference>
<reference evidence="9 10" key="1">
    <citation type="submission" date="2017-09" db="EMBL/GenBank/DDBJ databases">
        <title>Genome sequences of Natrinema ejinorence JCM 13890T.</title>
        <authorList>
            <person name="Roh S.W."/>
            <person name="Kim Y.B."/>
            <person name="Kim J.Y."/>
        </authorList>
    </citation>
    <scope>NUCLEOTIDE SEQUENCE [LARGE SCALE GENOMIC DNA]</scope>
    <source>
        <strain evidence="9 10">JCM 13890</strain>
    </source>
</reference>
<organism evidence="9 10">
    <name type="scientific">Natrinema ejinorense</name>
    <dbReference type="NCBI Taxonomy" id="373386"/>
    <lineage>
        <taxon>Archaea</taxon>
        <taxon>Methanobacteriati</taxon>
        <taxon>Methanobacteriota</taxon>
        <taxon>Stenosarchaea group</taxon>
        <taxon>Halobacteria</taxon>
        <taxon>Halobacteriales</taxon>
        <taxon>Natrialbaceae</taxon>
        <taxon>Natrinema</taxon>
    </lineage>
</organism>
<gene>
    <name evidence="9" type="primary">nadE</name>
    <name evidence="9" type="ORF">CP557_08805</name>
</gene>
<dbReference type="EMBL" id="NXNI01000001">
    <property type="protein sequence ID" value="PCR90599.1"/>
    <property type="molecule type" value="Genomic_DNA"/>
</dbReference>
<evidence type="ECO:0000313" key="10">
    <source>
        <dbReference type="Proteomes" id="UP000219689"/>
    </source>
</evidence>
<dbReference type="CDD" id="cd00553">
    <property type="entry name" value="NAD_synthase"/>
    <property type="match status" value="1"/>
</dbReference>
<dbReference type="SUPFAM" id="SSF52402">
    <property type="entry name" value="Adenine nucleotide alpha hydrolases-like"/>
    <property type="match status" value="1"/>
</dbReference>
<dbReference type="GO" id="GO:0008795">
    <property type="term" value="F:NAD+ synthase activity"/>
    <property type="evidence" value="ECO:0007669"/>
    <property type="project" value="UniProtKB-EC"/>
</dbReference>
<dbReference type="Pfam" id="PF02540">
    <property type="entry name" value="NAD_synthase"/>
    <property type="match status" value="1"/>
</dbReference>
<evidence type="ECO:0000256" key="4">
    <source>
        <dbReference type="ARBA" id="ARBA00022840"/>
    </source>
</evidence>
<dbReference type="GO" id="GO:0005524">
    <property type="term" value="F:ATP binding"/>
    <property type="evidence" value="ECO:0007669"/>
    <property type="project" value="UniProtKB-KW"/>
</dbReference>
<proteinExistence type="inferred from homology"/>
<dbReference type="InterPro" id="IPR003694">
    <property type="entry name" value="NAD_synthase"/>
</dbReference>
<dbReference type="GO" id="GO:0005737">
    <property type="term" value="C:cytoplasm"/>
    <property type="evidence" value="ECO:0007669"/>
    <property type="project" value="InterPro"/>
</dbReference>
<keyword evidence="4 6" id="KW-0067">ATP-binding</keyword>
<protein>
    <recommendedName>
        <fullName evidence="7">NH(3)-dependent NAD(+) synthetase</fullName>
        <ecNumber evidence="7">6.3.1.5</ecNumber>
    </recommendedName>
</protein>
<evidence type="ECO:0000256" key="2">
    <source>
        <dbReference type="ARBA" id="ARBA00022598"/>
    </source>
</evidence>
<dbReference type="UniPathway" id="UPA00253">
    <property type="reaction ID" value="UER00333"/>
</dbReference>
<dbReference type="PANTHER" id="PTHR23090">
    <property type="entry name" value="NH 3 /GLUTAMINE-DEPENDENT NAD + SYNTHETASE"/>
    <property type="match status" value="1"/>
</dbReference>
<dbReference type="OrthoDB" id="39312at2157"/>
<keyword evidence="3 6" id="KW-0547">Nucleotide-binding</keyword>
<comment type="catalytic activity">
    <reaction evidence="7">
        <text>deamido-NAD(+) + NH4(+) + ATP = AMP + diphosphate + NAD(+) + H(+)</text>
        <dbReference type="Rhea" id="RHEA:21188"/>
        <dbReference type="ChEBI" id="CHEBI:15378"/>
        <dbReference type="ChEBI" id="CHEBI:28938"/>
        <dbReference type="ChEBI" id="CHEBI:30616"/>
        <dbReference type="ChEBI" id="CHEBI:33019"/>
        <dbReference type="ChEBI" id="CHEBI:57540"/>
        <dbReference type="ChEBI" id="CHEBI:58437"/>
        <dbReference type="ChEBI" id="CHEBI:456215"/>
        <dbReference type="EC" id="6.3.1.5"/>
    </reaction>
</comment>
<keyword evidence="10" id="KW-1185">Reference proteome</keyword>
<accession>A0A2A5QV21</accession>
<dbReference type="InterPro" id="IPR022310">
    <property type="entry name" value="NAD/GMP_synthase"/>
</dbReference>
<feature type="domain" description="NAD/GMP synthase" evidence="8">
    <location>
        <begin position="33"/>
        <end position="276"/>
    </location>
</feature>
<dbReference type="AlphaFoldDB" id="A0A2A5QV21"/>
<dbReference type="EC" id="6.3.1.5" evidence="7"/>
<dbReference type="Proteomes" id="UP000219689">
    <property type="component" value="Unassembled WGS sequence"/>
</dbReference>
<evidence type="ECO:0000256" key="5">
    <source>
        <dbReference type="ARBA" id="ARBA00023027"/>
    </source>
</evidence>
<evidence type="ECO:0000256" key="7">
    <source>
        <dbReference type="RuleBase" id="RU003812"/>
    </source>
</evidence>